<protein>
    <submittedName>
        <fullName evidence="3">tRNA-guanine transglycosylase</fullName>
        <ecNumber evidence="3">2.4.2.-</ecNumber>
    </submittedName>
</protein>
<reference evidence="3" key="2">
    <citation type="journal article" date="2021" name="Microbiome">
        <title>Successional dynamics and alternative stable states in a saline activated sludge microbial community over 9 years.</title>
        <authorList>
            <person name="Wang Y."/>
            <person name="Ye J."/>
            <person name="Ju F."/>
            <person name="Liu L."/>
            <person name="Boyd J.A."/>
            <person name="Deng Y."/>
            <person name="Parks D.H."/>
            <person name="Jiang X."/>
            <person name="Yin X."/>
            <person name="Woodcroft B.J."/>
            <person name="Tyson G.W."/>
            <person name="Hugenholtz P."/>
            <person name="Polz M.F."/>
            <person name="Zhang T."/>
        </authorList>
    </citation>
    <scope>NUCLEOTIDE SEQUENCE</scope>
    <source>
        <strain evidence="3">HKST-UBA15</strain>
    </source>
</reference>
<dbReference type="AlphaFoldDB" id="A0A955IAA3"/>
<comment type="caution">
    <text evidence="3">The sequence shown here is derived from an EMBL/GenBank/DDBJ whole genome shotgun (WGS) entry which is preliminary data.</text>
</comment>
<dbReference type="InterPro" id="IPR002616">
    <property type="entry name" value="tRNA_ribo_trans-like"/>
</dbReference>
<feature type="non-terminal residue" evidence="3">
    <location>
        <position position="104"/>
    </location>
</feature>
<accession>A0A955IAA3</accession>
<dbReference type="GO" id="GO:0016757">
    <property type="term" value="F:glycosyltransferase activity"/>
    <property type="evidence" value="ECO:0007669"/>
    <property type="project" value="UniProtKB-KW"/>
</dbReference>
<keyword evidence="1" id="KW-0479">Metal-binding</keyword>
<sequence length="104" mass="11516">MITFDKNSKENRKGTIETAHGKLDFPVFMPDATYGTISNLSYKDLEATGIKAIVTNTLHLEQKLGSEKIAKLGGFHKFTGWNKPVLTDSGGFQVFSLISRRPNV</sequence>
<feature type="domain" description="tRNA-guanine(15) transglycosylase-like" evidence="2">
    <location>
        <begin position="11"/>
        <end position="99"/>
    </location>
</feature>
<dbReference type="PANTHER" id="PTHR43468">
    <property type="match status" value="1"/>
</dbReference>
<dbReference type="Pfam" id="PF01702">
    <property type="entry name" value="TGT"/>
    <property type="match status" value="1"/>
</dbReference>
<evidence type="ECO:0000259" key="2">
    <source>
        <dbReference type="Pfam" id="PF01702"/>
    </source>
</evidence>
<evidence type="ECO:0000313" key="3">
    <source>
        <dbReference type="EMBL" id="MCA9380562.1"/>
    </source>
</evidence>
<name>A0A955IAA3_9BACT</name>
<dbReference type="NCBIfam" id="TIGR00449">
    <property type="entry name" value="tgt_general"/>
    <property type="match status" value="1"/>
</dbReference>
<dbReference type="PANTHER" id="PTHR43468:SF1">
    <property type="entry name" value="TRNA-GUANOSINE(34) QUEUINE TRANSGLYCOSYLASE"/>
    <property type="match status" value="1"/>
</dbReference>
<evidence type="ECO:0000313" key="4">
    <source>
        <dbReference type="Proteomes" id="UP000745577"/>
    </source>
</evidence>
<dbReference type="SUPFAM" id="SSF51713">
    <property type="entry name" value="tRNA-guanine transglycosylase"/>
    <property type="match status" value="1"/>
</dbReference>
<keyword evidence="3" id="KW-0328">Glycosyltransferase</keyword>
<gene>
    <name evidence="3" type="ORF">KC675_05275</name>
</gene>
<dbReference type="Proteomes" id="UP000745577">
    <property type="component" value="Unassembled WGS sequence"/>
</dbReference>
<dbReference type="EC" id="2.4.2.-" evidence="3"/>
<dbReference type="GO" id="GO:0046872">
    <property type="term" value="F:metal ion binding"/>
    <property type="evidence" value="ECO:0007669"/>
    <property type="project" value="UniProtKB-KW"/>
</dbReference>
<organism evidence="3 4">
    <name type="scientific">Candidatus Dojkabacteria bacterium</name>
    <dbReference type="NCBI Taxonomy" id="2099670"/>
    <lineage>
        <taxon>Bacteria</taxon>
        <taxon>Candidatus Dojkabacteria</taxon>
    </lineage>
</organism>
<dbReference type="InterPro" id="IPR036511">
    <property type="entry name" value="TGT-like_sf"/>
</dbReference>
<dbReference type="GO" id="GO:0006400">
    <property type="term" value="P:tRNA modification"/>
    <property type="evidence" value="ECO:0007669"/>
    <property type="project" value="InterPro"/>
</dbReference>
<keyword evidence="3" id="KW-0808">Transferase</keyword>
<dbReference type="EMBL" id="JAGQLL010000088">
    <property type="protein sequence ID" value="MCA9380562.1"/>
    <property type="molecule type" value="Genomic_DNA"/>
</dbReference>
<reference evidence="3" key="1">
    <citation type="submission" date="2020-04" db="EMBL/GenBank/DDBJ databases">
        <authorList>
            <person name="Zhang T."/>
        </authorList>
    </citation>
    <scope>NUCLEOTIDE SEQUENCE</scope>
    <source>
        <strain evidence="3">HKST-UBA15</strain>
    </source>
</reference>
<evidence type="ECO:0000256" key="1">
    <source>
        <dbReference type="ARBA" id="ARBA00022723"/>
    </source>
</evidence>
<dbReference type="Gene3D" id="3.20.20.105">
    <property type="entry name" value="Queuine tRNA-ribosyltransferase-like"/>
    <property type="match status" value="1"/>
</dbReference>
<proteinExistence type="predicted"/>